<accession>A0A5P1X4F2</accession>
<dbReference type="GO" id="GO:0004521">
    <property type="term" value="F:RNA endonuclease activity"/>
    <property type="evidence" value="ECO:0007669"/>
    <property type="project" value="TreeGrafter"/>
</dbReference>
<reference evidence="3 4" key="1">
    <citation type="submission" date="2019-09" db="EMBL/GenBank/DDBJ databases">
        <title>Complete Genome Sequence of Lactobacillus nenjiangensis SH-Y15, isolated from sauerkraut.</title>
        <authorList>
            <person name="Yang H."/>
        </authorList>
    </citation>
    <scope>NUCLEOTIDE SEQUENCE [LARGE SCALE GENOMIC DNA]</scope>
    <source>
        <strain evidence="3 4">SH-Y15</strain>
    </source>
</reference>
<evidence type="ECO:0000256" key="2">
    <source>
        <dbReference type="ARBA" id="ARBA00022649"/>
    </source>
</evidence>
<dbReference type="PANTHER" id="PTHR33988:SF3">
    <property type="entry name" value="ENDORIBONUCLEASE TOXIN CHPB-RELATED"/>
    <property type="match status" value="1"/>
</dbReference>
<dbReference type="AlphaFoldDB" id="A0A5P1X4F2"/>
<proteinExistence type="inferred from homology"/>
<organism evidence="3 4">
    <name type="scientific">Paucilactobacillus nenjiangensis</name>
    <dbReference type="NCBI Taxonomy" id="1296540"/>
    <lineage>
        <taxon>Bacteria</taxon>
        <taxon>Bacillati</taxon>
        <taxon>Bacillota</taxon>
        <taxon>Bacilli</taxon>
        <taxon>Lactobacillales</taxon>
        <taxon>Lactobacillaceae</taxon>
        <taxon>Paucilactobacillus</taxon>
    </lineage>
</organism>
<protein>
    <submittedName>
        <fullName evidence="3">Type II toxin-antitoxin system PemK/MazF family toxin</fullName>
    </submittedName>
</protein>
<dbReference type="InterPro" id="IPR003477">
    <property type="entry name" value="PemK-like"/>
</dbReference>
<keyword evidence="2" id="KW-1277">Toxin-antitoxin system</keyword>
<dbReference type="Gene3D" id="2.30.30.110">
    <property type="match status" value="1"/>
</dbReference>
<evidence type="ECO:0000313" key="3">
    <source>
        <dbReference type="EMBL" id="QER67549.1"/>
    </source>
</evidence>
<name>A0A5P1X4F2_9LACO</name>
<dbReference type="EMBL" id="CP043939">
    <property type="protein sequence ID" value="QER67549.1"/>
    <property type="molecule type" value="Genomic_DNA"/>
</dbReference>
<dbReference type="GO" id="GO:0006402">
    <property type="term" value="P:mRNA catabolic process"/>
    <property type="evidence" value="ECO:0007669"/>
    <property type="project" value="TreeGrafter"/>
</dbReference>
<dbReference type="GO" id="GO:0016075">
    <property type="term" value="P:rRNA catabolic process"/>
    <property type="evidence" value="ECO:0007669"/>
    <property type="project" value="TreeGrafter"/>
</dbReference>
<gene>
    <name evidence="3" type="ORF">F0161_06560</name>
</gene>
<evidence type="ECO:0000256" key="1">
    <source>
        <dbReference type="ARBA" id="ARBA00007521"/>
    </source>
</evidence>
<dbReference type="RefSeq" id="WP_137601107.1">
    <property type="nucleotide sequence ID" value="NZ_BJEB01000002.1"/>
</dbReference>
<comment type="similarity">
    <text evidence="1">Belongs to the PemK/MazF family.</text>
</comment>
<keyword evidence="4" id="KW-1185">Reference proteome</keyword>
<dbReference type="GO" id="GO:0003677">
    <property type="term" value="F:DNA binding"/>
    <property type="evidence" value="ECO:0007669"/>
    <property type="project" value="InterPro"/>
</dbReference>
<dbReference type="KEGG" id="lnn:F0161_06560"/>
<dbReference type="OrthoDB" id="9808744at2"/>
<dbReference type="PANTHER" id="PTHR33988">
    <property type="entry name" value="ENDORIBONUCLEASE MAZF-RELATED"/>
    <property type="match status" value="1"/>
</dbReference>
<dbReference type="SUPFAM" id="SSF50118">
    <property type="entry name" value="Cell growth inhibitor/plasmid maintenance toxic component"/>
    <property type="match status" value="1"/>
</dbReference>
<dbReference type="Pfam" id="PF02452">
    <property type="entry name" value="PemK_toxin"/>
    <property type="match status" value="1"/>
</dbReference>
<sequence>MKFNTYQRGDIIALNFDPSLGHEQQGYRLGLVWTNQESQQVSGFVSVFPITSHNKHFPLHVAIDGRAGNITGVVMTDQIITIDLLARKTKQLARADALLIGEVAEIFAEMTE</sequence>
<dbReference type="InterPro" id="IPR011067">
    <property type="entry name" value="Plasmid_toxin/cell-grow_inhib"/>
</dbReference>
<evidence type="ECO:0000313" key="4">
    <source>
        <dbReference type="Proteomes" id="UP000325295"/>
    </source>
</evidence>
<dbReference type="Proteomes" id="UP000325295">
    <property type="component" value="Chromosome"/>
</dbReference>